<gene>
    <name evidence="2" type="primary">yehR</name>
    <name evidence="4" type="ORF">CD116_09440</name>
    <name evidence="2" type="ORF">ERS140147_00770</name>
    <name evidence="3" type="ORF">ILQ21_07870</name>
</gene>
<protein>
    <submittedName>
        <fullName evidence="4">DUF1307 domain-containing protein</fullName>
    </submittedName>
    <submittedName>
        <fullName evidence="2">Putative lipoprotein</fullName>
    </submittedName>
</protein>
<dbReference type="EMBL" id="CCEH01000005">
    <property type="protein sequence ID" value="CDR27663.1"/>
    <property type="molecule type" value="Genomic_DNA"/>
</dbReference>
<accession>A0A2K4AFI6</accession>
<reference evidence="2 5" key="1">
    <citation type="submission" date="2014-05" db="EMBL/GenBank/DDBJ databases">
        <authorList>
            <person name="Aslett A.Martin."/>
            <person name="De Silva Nishadi"/>
        </authorList>
    </citation>
    <scope>NUCLEOTIDE SEQUENCE [LARGE SCALE GENOMIC DNA]</scope>
</reference>
<keyword evidence="2" id="KW-0449">Lipoprotein</keyword>
<dbReference type="EMBL" id="JADAMT010000010">
    <property type="protein sequence ID" value="MBE2128959.1"/>
    <property type="molecule type" value="Genomic_DNA"/>
</dbReference>
<evidence type="ECO:0000313" key="5">
    <source>
        <dbReference type="Proteomes" id="UP000044616"/>
    </source>
</evidence>
<feature type="chain" id="PRO_5044576714" evidence="1">
    <location>
        <begin position="23"/>
        <end position="154"/>
    </location>
</feature>
<dbReference type="Proteomes" id="UP000044616">
    <property type="component" value="Unassembled WGS sequence"/>
</dbReference>
<evidence type="ECO:0000313" key="4">
    <source>
        <dbReference type="EMBL" id="PNZ48873.1"/>
    </source>
</evidence>
<evidence type="ECO:0000256" key="1">
    <source>
        <dbReference type="SAM" id="SignalP"/>
    </source>
</evidence>
<dbReference type="InterPro" id="IPR036699">
    <property type="entry name" value="YehR-like_sf"/>
</dbReference>
<dbReference type="SUPFAM" id="SSF160704">
    <property type="entry name" value="YehR-like"/>
    <property type="match status" value="1"/>
</dbReference>
<evidence type="ECO:0000313" key="2">
    <source>
        <dbReference type="EMBL" id="CDR27663.1"/>
    </source>
</evidence>
<organism evidence="4 6">
    <name type="scientific">Staphylococcus schweitzeri</name>
    <dbReference type="NCBI Taxonomy" id="1654388"/>
    <lineage>
        <taxon>Bacteria</taxon>
        <taxon>Bacillati</taxon>
        <taxon>Bacillota</taxon>
        <taxon>Bacilli</taxon>
        <taxon>Bacillales</taxon>
        <taxon>Staphylococcaceae</taxon>
        <taxon>Staphylococcus</taxon>
    </lineage>
</organism>
<dbReference type="PROSITE" id="PS51257">
    <property type="entry name" value="PROKAR_LIPOPROTEIN"/>
    <property type="match status" value="1"/>
</dbReference>
<sequence length="154" mass="17753">MKKLSSLIVVVLICIIALSACSKEQTKTYEGDVNGKHVITSITYKDDKVLKQSTINTIKYDDLGIDKDEAKKLFAKTENTFKDLKGAKYKVDYKDKKAIEHLDINYKKVDMKELNKRFGVSSKDTKDNKYFSFEKVEKQLKHSGLKEKDKMDDK</sequence>
<dbReference type="EMBL" id="PPQS01000042">
    <property type="protein sequence ID" value="PNZ48873.1"/>
    <property type="molecule type" value="Genomic_DNA"/>
</dbReference>
<dbReference type="Proteomes" id="UP000236395">
    <property type="component" value="Unassembled WGS sequence"/>
</dbReference>
<feature type="signal peptide" evidence="1">
    <location>
        <begin position="1"/>
        <end position="22"/>
    </location>
</feature>
<dbReference type="AlphaFoldDB" id="A0A2K4AFI6"/>
<name>A0A2K4AFI6_9STAP</name>
<evidence type="ECO:0000313" key="7">
    <source>
        <dbReference type="Proteomes" id="UP000596960"/>
    </source>
</evidence>
<keyword evidence="1" id="KW-0732">Signal</keyword>
<keyword evidence="7" id="KW-1185">Reference proteome</keyword>
<dbReference type="RefSeq" id="WP_047426431.1">
    <property type="nucleotide sequence ID" value="NZ_CBCSFW010000005.1"/>
</dbReference>
<reference evidence="4 6" key="2">
    <citation type="submission" date="2017-08" db="EMBL/GenBank/DDBJ databases">
        <title>Draft genome sequences of 64 type strains of genus Staph aureus.</title>
        <authorList>
            <person name="Cole K."/>
            <person name="Golubchik T."/>
            <person name="Russell J."/>
            <person name="Foster D."/>
            <person name="Llewelyn M."/>
            <person name="Wilson D."/>
            <person name="Crook D."/>
            <person name="Paul J."/>
        </authorList>
    </citation>
    <scope>NUCLEOTIDE SEQUENCE [LARGE SCALE GENOMIC DNA]</scope>
    <source>
        <strain evidence="4 6">DSM 28300</strain>
    </source>
</reference>
<evidence type="ECO:0000313" key="6">
    <source>
        <dbReference type="Proteomes" id="UP000236395"/>
    </source>
</evidence>
<accession>A0A077VLA0</accession>
<dbReference type="PIRSF" id="PIRSF006187">
    <property type="entry name" value="DUF1307"/>
    <property type="match status" value="1"/>
</dbReference>
<dbReference type="Proteomes" id="UP000596960">
    <property type="component" value="Unassembled WGS sequence"/>
</dbReference>
<proteinExistence type="predicted"/>
<dbReference type="Pfam" id="PF06998">
    <property type="entry name" value="DUF1307"/>
    <property type="match status" value="1"/>
</dbReference>
<evidence type="ECO:0000313" key="3">
    <source>
        <dbReference type="EMBL" id="MBE2128959.1"/>
    </source>
</evidence>
<dbReference type="InterPro" id="IPR009736">
    <property type="entry name" value="DUF1307"/>
</dbReference>
<reference evidence="3 7" key="3">
    <citation type="submission" date="2020-10" db="EMBL/GenBank/DDBJ databases">
        <title>Phenotypic and genomic profiling of Staphylococcus argenteus in Canada and the United States and recommendations for clinical result reporting.</title>
        <authorList>
            <person name="Eshaghi A."/>
            <person name="Bommersbach C."/>
            <person name="Zitterman S."/>
            <person name="Burnham C.-A.D."/>
            <person name="Patel R."/>
            <person name="Schuetz A.N."/>
            <person name="Patel S.N."/>
            <person name="Kus J.V."/>
        </authorList>
    </citation>
    <scope>NUCLEOTIDE SEQUENCE [LARGE SCALE GENOMIC DNA]</scope>
    <source>
        <strain evidence="3 7">DSM 28300</strain>
    </source>
</reference>
<dbReference type="GeneID" id="98346773"/>
<dbReference type="Gene3D" id="3.30.1830.10">
    <property type="entry name" value="YehR-like"/>
    <property type="match status" value="1"/>
</dbReference>